<keyword evidence="5" id="KW-0238">DNA-binding</keyword>
<dbReference type="SUPFAM" id="SSF90229">
    <property type="entry name" value="CCCH zinc finger"/>
    <property type="match status" value="5"/>
</dbReference>
<keyword evidence="4 6" id="KW-0862">Zinc</keyword>
<keyword evidence="3 6" id="KW-0863">Zinc-finger</keyword>
<dbReference type="FunFam" id="4.10.1000.10:FF:000028">
    <property type="entry name" value="Zinc finger nuclease 2"/>
    <property type="match status" value="1"/>
</dbReference>
<feature type="domain" description="C3H1-type" evidence="8">
    <location>
        <begin position="92"/>
        <end position="120"/>
    </location>
</feature>
<feature type="compositionally biased region" description="Low complexity" evidence="7">
    <location>
        <begin position="424"/>
        <end position="477"/>
    </location>
</feature>
<feature type="domain" description="C3H1-type" evidence="8">
    <location>
        <begin position="301"/>
        <end position="329"/>
    </location>
</feature>
<name>A0AAW1XDA8_RUBAR</name>
<evidence type="ECO:0000256" key="6">
    <source>
        <dbReference type="PROSITE-ProRule" id="PRU00723"/>
    </source>
</evidence>
<feature type="zinc finger region" description="C3H1-type" evidence="6">
    <location>
        <begin position="347"/>
        <end position="375"/>
    </location>
</feature>
<evidence type="ECO:0000313" key="9">
    <source>
        <dbReference type="EMBL" id="KAK9933720.1"/>
    </source>
</evidence>
<accession>A0AAW1XDA8</accession>
<dbReference type="PANTHER" id="PTHR12506">
    <property type="entry name" value="PROTEIN PHOSPHATASE RELATED"/>
    <property type="match status" value="1"/>
</dbReference>
<dbReference type="GO" id="GO:0003729">
    <property type="term" value="F:mRNA binding"/>
    <property type="evidence" value="ECO:0007669"/>
    <property type="project" value="TreeGrafter"/>
</dbReference>
<feature type="region of interest" description="Disordered" evidence="7">
    <location>
        <begin position="403"/>
        <end position="477"/>
    </location>
</feature>
<feature type="zinc finger region" description="C3H1-type" evidence="6">
    <location>
        <begin position="92"/>
        <end position="120"/>
    </location>
</feature>
<evidence type="ECO:0000256" key="2">
    <source>
        <dbReference type="ARBA" id="ARBA00022737"/>
    </source>
</evidence>
<feature type="zinc finger region" description="C3H1-type" evidence="6">
    <location>
        <begin position="301"/>
        <end position="329"/>
    </location>
</feature>
<dbReference type="InterPro" id="IPR050974">
    <property type="entry name" value="Plant_ZF_CCCH"/>
</dbReference>
<dbReference type="SMART" id="SM00356">
    <property type="entry name" value="ZnF_C3H1"/>
    <property type="match status" value="5"/>
</dbReference>
<organism evidence="9 10">
    <name type="scientific">Rubus argutus</name>
    <name type="common">Southern blackberry</name>
    <dbReference type="NCBI Taxonomy" id="59490"/>
    <lineage>
        <taxon>Eukaryota</taxon>
        <taxon>Viridiplantae</taxon>
        <taxon>Streptophyta</taxon>
        <taxon>Embryophyta</taxon>
        <taxon>Tracheophyta</taxon>
        <taxon>Spermatophyta</taxon>
        <taxon>Magnoliopsida</taxon>
        <taxon>eudicotyledons</taxon>
        <taxon>Gunneridae</taxon>
        <taxon>Pentapetalae</taxon>
        <taxon>rosids</taxon>
        <taxon>fabids</taxon>
        <taxon>Rosales</taxon>
        <taxon>Rosaceae</taxon>
        <taxon>Rosoideae</taxon>
        <taxon>Rosoideae incertae sedis</taxon>
        <taxon>Rubus</taxon>
    </lineage>
</organism>
<reference evidence="9 10" key="1">
    <citation type="journal article" date="2023" name="G3 (Bethesda)">
        <title>A chromosome-length genome assembly and annotation of blackberry (Rubus argutus, cv. 'Hillquist').</title>
        <authorList>
            <person name="Bruna T."/>
            <person name="Aryal R."/>
            <person name="Dudchenko O."/>
            <person name="Sargent D.J."/>
            <person name="Mead D."/>
            <person name="Buti M."/>
            <person name="Cavallini A."/>
            <person name="Hytonen T."/>
            <person name="Andres J."/>
            <person name="Pham M."/>
            <person name="Weisz D."/>
            <person name="Mascagni F."/>
            <person name="Usai G."/>
            <person name="Natali L."/>
            <person name="Bassil N."/>
            <person name="Fernandez G.E."/>
            <person name="Lomsadze A."/>
            <person name="Armour M."/>
            <person name="Olukolu B."/>
            <person name="Poorten T."/>
            <person name="Britton C."/>
            <person name="Davik J."/>
            <person name="Ashrafi H."/>
            <person name="Aiden E.L."/>
            <person name="Borodovsky M."/>
            <person name="Worthington M."/>
        </authorList>
    </citation>
    <scope>NUCLEOTIDE SEQUENCE [LARGE SCALE GENOMIC DNA]</scope>
    <source>
        <strain evidence="9">PI 553951</strain>
    </source>
</reference>
<feature type="domain" description="C3H1-type" evidence="8">
    <location>
        <begin position="46"/>
        <end position="74"/>
    </location>
</feature>
<evidence type="ECO:0000256" key="5">
    <source>
        <dbReference type="ARBA" id="ARBA00023125"/>
    </source>
</evidence>
<feature type="zinc finger region" description="C3H1-type" evidence="6">
    <location>
        <begin position="138"/>
        <end position="166"/>
    </location>
</feature>
<dbReference type="InterPro" id="IPR000571">
    <property type="entry name" value="Znf_CCCH"/>
</dbReference>
<dbReference type="Gene3D" id="4.10.1000.10">
    <property type="entry name" value="Zinc finger, CCCH-type"/>
    <property type="match status" value="2"/>
</dbReference>
<evidence type="ECO:0000256" key="3">
    <source>
        <dbReference type="ARBA" id="ARBA00022771"/>
    </source>
</evidence>
<comment type="caution">
    <text evidence="9">The sequence shown here is derived from an EMBL/GenBank/DDBJ whole genome shotgun (WGS) entry which is preliminary data.</text>
</comment>
<feature type="domain" description="C3H1-type" evidence="8">
    <location>
        <begin position="347"/>
        <end position="375"/>
    </location>
</feature>
<dbReference type="Pfam" id="PF00642">
    <property type="entry name" value="zf-CCCH"/>
    <property type="match status" value="5"/>
</dbReference>
<proteinExistence type="predicted"/>
<feature type="region of interest" description="Disordered" evidence="7">
    <location>
        <begin position="1"/>
        <end position="28"/>
    </location>
</feature>
<evidence type="ECO:0000313" key="10">
    <source>
        <dbReference type="Proteomes" id="UP001457282"/>
    </source>
</evidence>
<dbReference type="PROSITE" id="PS50103">
    <property type="entry name" value="ZF_C3H1"/>
    <property type="match status" value="5"/>
</dbReference>
<dbReference type="PANTHER" id="PTHR12506:SF41">
    <property type="entry name" value="ZINC FINGER CCCH DOMAIN-CONTAINING PROTEIN 58"/>
    <property type="match status" value="1"/>
</dbReference>
<feature type="zinc finger region" description="C3H1-type" evidence="6">
    <location>
        <begin position="46"/>
        <end position="74"/>
    </location>
</feature>
<dbReference type="Proteomes" id="UP001457282">
    <property type="component" value="Unassembled WGS sequence"/>
</dbReference>
<keyword evidence="2" id="KW-0677">Repeat</keyword>
<dbReference type="GO" id="GO:0003677">
    <property type="term" value="F:DNA binding"/>
    <property type="evidence" value="ECO:0007669"/>
    <property type="project" value="UniProtKB-KW"/>
</dbReference>
<gene>
    <name evidence="9" type="ORF">M0R45_020899</name>
</gene>
<keyword evidence="1 6" id="KW-0479">Metal-binding</keyword>
<evidence type="ECO:0000259" key="8">
    <source>
        <dbReference type="PROSITE" id="PS50103"/>
    </source>
</evidence>
<dbReference type="GO" id="GO:0008270">
    <property type="term" value="F:zinc ion binding"/>
    <property type="evidence" value="ECO:0007669"/>
    <property type="project" value="UniProtKB-KW"/>
</dbReference>
<protein>
    <recommendedName>
        <fullName evidence="8">C3H1-type domain-containing protein</fullName>
    </recommendedName>
</protein>
<dbReference type="EMBL" id="JBEDUW010000004">
    <property type="protein sequence ID" value="KAK9933720.1"/>
    <property type="molecule type" value="Genomic_DNA"/>
</dbReference>
<evidence type="ECO:0000256" key="1">
    <source>
        <dbReference type="ARBA" id="ARBA00022723"/>
    </source>
</evidence>
<dbReference type="InterPro" id="IPR036855">
    <property type="entry name" value="Znf_CCCH_sf"/>
</dbReference>
<sequence length="477" mass="50647">MERYGRNTEGSQADPPPEWTAPGPETGLEESIWQLSLRPGESYPERPDEADCSYYLRTGICGYGARCRYNHPRDRTAVTGALRAGAVEYPERVGQPVCQYYMRTGTCKFGATCKYHHPKQGGGSANPVSLNYYGYPLRPGERECSYYVKTGQCKFGATCKFHHPQLTTGIQPQVPSQAHQAPIVPAPTLYQTVQSPSVSSQSYGAVMVARPPLLPSSYFQSPYGPMLIPPGMVPFPGWSPYPAPASPLPSPSTQTAVGSGTIYGINQLSPSAPAYTGIFPTVPFSLGLPTTSQREQSHPERPGQAECQYYLRTGDCKFGSSCRYHHPAEVVAPNTPVVLSSIGLPSRPGAPLCTHYAQRGACKFGRACKFDHPMGTLSYSPSASSLTDMPVAPYPVGSSIGTLAPSSSSSELRPELNSGTSKDSVSARTSSSLSTVSGSVGSTVSKGGVTHLGVQQSAQGSGSSTTSDNSTESRSSS</sequence>
<dbReference type="Gene3D" id="2.30.30.1190">
    <property type="match status" value="1"/>
</dbReference>
<evidence type="ECO:0000256" key="4">
    <source>
        <dbReference type="ARBA" id="ARBA00022833"/>
    </source>
</evidence>
<feature type="domain" description="C3H1-type" evidence="8">
    <location>
        <begin position="138"/>
        <end position="166"/>
    </location>
</feature>
<keyword evidence="10" id="KW-1185">Reference proteome</keyword>
<dbReference type="AlphaFoldDB" id="A0AAW1XDA8"/>
<evidence type="ECO:0000256" key="7">
    <source>
        <dbReference type="SAM" id="MobiDB-lite"/>
    </source>
</evidence>